<comment type="caution">
    <text evidence="1">The sequence shown here is derived from an EMBL/GenBank/DDBJ whole genome shotgun (WGS) entry which is preliminary data.</text>
</comment>
<keyword evidence="2" id="KW-1185">Reference proteome</keyword>
<dbReference type="Proteomes" id="UP001187192">
    <property type="component" value="Unassembled WGS sequence"/>
</dbReference>
<name>A0AA88E5K9_FICCA</name>
<dbReference type="EMBL" id="BTGU01000638">
    <property type="protein sequence ID" value="GMN68537.1"/>
    <property type="molecule type" value="Genomic_DNA"/>
</dbReference>
<reference evidence="1" key="1">
    <citation type="submission" date="2023-07" db="EMBL/GenBank/DDBJ databases">
        <title>draft genome sequence of fig (Ficus carica).</title>
        <authorList>
            <person name="Takahashi T."/>
            <person name="Nishimura K."/>
        </authorList>
    </citation>
    <scope>NUCLEOTIDE SEQUENCE</scope>
</reference>
<sequence>MYQPFQQSQPRNLLAQLHSMQAALDGPRISEGLLEALPLTTNAKIFTMTKEEAAAEISTAVTGMDFLGQYNASIECRRCKVVFDPK</sequence>
<organism evidence="1 2">
    <name type="scientific">Ficus carica</name>
    <name type="common">Common fig</name>
    <dbReference type="NCBI Taxonomy" id="3494"/>
    <lineage>
        <taxon>Eukaryota</taxon>
        <taxon>Viridiplantae</taxon>
        <taxon>Streptophyta</taxon>
        <taxon>Embryophyta</taxon>
        <taxon>Tracheophyta</taxon>
        <taxon>Spermatophyta</taxon>
        <taxon>Magnoliopsida</taxon>
        <taxon>eudicotyledons</taxon>
        <taxon>Gunneridae</taxon>
        <taxon>Pentapetalae</taxon>
        <taxon>rosids</taxon>
        <taxon>fabids</taxon>
        <taxon>Rosales</taxon>
        <taxon>Moraceae</taxon>
        <taxon>Ficeae</taxon>
        <taxon>Ficus</taxon>
    </lineage>
</organism>
<proteinExistence type="predicted"/>
<evidence type="ECO:0000313" key="1">
    <source>
        <dbReference type="EMBL" id="GMN68537.1"/>
    </source>
</evidence>
<protein>
    <submittedName>
        <fullName evidence="1">Uncharacterized protein</fullName>
    </submittedName>
</protein>
<dbReference type="AlphaFoldDB" id="A0AA88E5K9"/>
<evidence type="ECO:0000313" key="2">
    <source>
        <dbReference type="Proteomes" id="UP001187192"/>
    </source>
</evidence>
<accession>A0AA88E5K9</accession>
<gene>
    <name evidence="1" type="ORF">TIFTF001_037598</name>
</gene>